<keyword evidence="1" id="KW-0539">Nucleus</keyword>
<evidence type="ECO:0000256" key="1">
    <source>
        <dbReference type="RuleBase" id="RU365033"/>
    </source>
</evidence>
<dbReference type="PANTHER" id="PTHR15749">
    <property type="entry name" value="FANCONI-ASSOCIATED NUCLEASE 1"/>
    <property type="match status" value="1"/>
</dbReference>
<keyword evidence="1" id="KW-0460">Magnesium</keyword>
<comment type="subcellular location">
    <subcellularLocation>
        <location evidence="1">Nucleus</location>
    </subcellularLocation>
</comment>
<organism evidence="2 3">
    <name type="scientific">Arabidopsis thaliana</name>
    <name type="common">Mouse-ear cress</name>
    <dbReference type="NCBI Taxonomy" id="3702"/>
    <lineage>
        <taxon>Eukaryota</taxon>
        <taxon>Viridiplantae</taxon>
        <taxon>Streptophyta</taxon>
        <taxon>Embryophyta</taxon>
        <taxon>Tracheophyta</taxon>
        <taxon>Spermatophyta</taxon>
        <taxon>Magnoliopsida</taxon>
        <taxon>eudicotyledons</taxon>
        <taxon>Gunneridae</taxon>
        <taxon>Pentapetalae</taxon>
        <taxon>rosids</taxon>
        <taxon>malvids</taxon>
        <taxon>Brassicales</taxon>
        <taxon>Brassicaceae</taxon>
        <taxon>Camelineae</taxon>
        <taxon>Arabidopsis</taxon>
    </lineage>
</organism>
<reference evidence="3" key="1">
    <citation type="journal article" date="2016" name="Proc. Natl. Acad. Sci. U.S.A.">
        <title>Chromosome-level assembly of Arabidopsis thaliana Ler reveals the extent of translocation and inversion polymorphisms.</title>
        <authorList>
            <person name="Zapata L."/>
            <person name="Ding J."/>
            <person name="Willing E.M."/>
            <person name="Hartwig B."/>
            <person name="Bezdan D."/>
            <person name="Jiao W.B."/>
            <person name="Patel V."/>
            <person name="Velikkakam James G."/>
            <person name="Koornneef M."/>
            <person name="Ossowski S."/>
            <person name="Schneeberger K."/>
        </authorList>
    </citation>
    <scope>NUCLEOTIDE SEQUENCE [LARGE SCALE GENOMIC DNA]</scope>
    <source>
        <strain evidence="3">cv. Landsberg erecta</strain>
    </source>
</reference>
<dbReference type="PANTHER" id="PTHR15749:SF4">
    <property type="entry name" value="FANCONI-ASSOCIATED NUCLEASE 1"/>
    <property type="match status" value="1"/>
</dbReference>
<dbReference type="AlphaFoldDB" id="A0A178WJQ2"/>
<keyword evidence="1" id="KW-0378">Hydrolase</keyword>
<evidence type="ECO:0000313" key="3">
    <source>
        <dbReference type="Proteomes" id="UP000078284"/>
    </source>
</evidence>
<evidence type="ECO:0000313" key="2">
    <source>
        <dbReference type="EMBL" id="OAP17342.1"/>
    </source>
</evidence>
<keyword evidence="1" id="KW-0464">Manganese</keyword>
<keyword evidence="1" id="KW-0227">DNA damage</keyword>
<sequence length="140" mass="15868">MGRPNESLTVAEQGLLDPWVRAGSRVALQRRILRLAKPPRRWKTPTFSNLVDNKIPEVTIQGRSLNCEVGIKNRFYGEDGEQCGVEQLALQYYSGEGGGWQGIHTESSIWLTIFGLLMWDILFSDVPGVFQTRFQVNETQ</sequence>
<comment type="similarity">
    <text evidence="1">Belongs to the FAN1 family.</text>
</comment>
<comment type="function">
    <text evidence="1">Nuclease required for the repair of DNA interstrand cross-links (ICL). Acts as a 5'-3' exonuclease that anchors at a cut end of DNA and cleaves DNA successively at every third nucleotide, allowing to excise an ICL from one strand through flanking incisions.</text>
</comment>
<dbReference type="GO" id="GO:0004528">
    <property type="term" value="F:phosphodiesterase I activity"/>
    <property type="evidence" value="ECO:0007669"/>
    <property type="project" value="UniProtKB-EC"/>
</dbReference>
<dbReference type="EC" id="3.1.4.1" evidence="1"/>
<keyword evidence="1" id="KW-0479">Metal-binding</keyword>
<comment type="caution">
    <text evidence="2">The sequence shown here is derived from an EMBL/GenBank/DDBJ whole genome shotgun (WGS) entry which is preliminary data.</text>
</comment>
<keyword evidence="1" id="KW-0540">Nuclease</keyword>
<comment type="cofactor">
    <cofactor evidence="1">
        <name>Mg(2+)</name>
        <dbReference type="ChEBI" id="CHEBI:18420"/>
    </cofactor>
    <cofactor evidence="1">
        <name>Mn(2+)</name>
        <dbReference type="ChEBI" id="CHEBI:29035"/>
    </cofactor>
</comment>
<protein>
    <recommendedName>
        <fullName evidence="1">Fanconi-associated nuclease</fullName>
        <ecNumber evidence="1">3.1.4.1</ecNumber>
    </recommendedName>
</protein>
<dbReference type="InterPro" id="IPR033315">
    <property type="entry name" value="Fan1-like"/>
</dbReference>
<dbReference type="GO" id="GO:0046872">
    <property type="term" value="F:metal ion binding"/>
    <property type="evidence" value="ECO:0007669"/>
    <property type="project" value="UniProtKB-KW"/>
</dbReference>
<dbReference type="GO" id="GO:0005634">
    <property type="term" value="C:nucleus"/>
    <property type="evidence" value="ECO:0007669"/>
    <property type="project" value="UniProtKB-SubCell"/>
</dbReference>
<keyword evidence="1" id="KW-0234">DNA repair</keyword>
<comment type="catalytic activity">
    <reaction evidence="1">
        <text>Hydrolytically removes 5'-nucleotides successively from the 3'-hydroxy termini of 3'-hydroxy-terminated oligonucleotides.</text>
        <dbReference type="EC" id="3.1.4.1"/>
    </reaction>
</comment>
<dbReference type="EMBL" id="LUHQ01000001">
    <property type="protein sequence ID" value="OAP17342.1"/>
    <property type="molecule type" value="Genomic_DNA"/>
</dbReference>
<dbReference type="ExpressionAtlas" id="A0A178WJQ2">
    <property type="expression patterns" value="baseline and differential"/>
</dbReference>
<dbReference type="GO" id="GO:0036297">
    <property type="term" value="P:interstrand cross-link repair"/>
    <property type="evidence" value="ECO:0007669"/>
    <property type="project" value="InterPro"/>
</dbReference>
<dbReference type="Proteomes" id="UP000078284">
    <property type="component" value="Chromosome 1"/>
</dbReference>
<proteinExistence type="inferred from homology"/>
<accession>A0A178WJQ2</accession>
<name>A0A178WJQ2_ARATH</name>
<gene>
    <name evidence="2" type="ordered locus">AXX17_At1g42440</name>
</gene>